<evidence type="ECO:0000313" key="2">
    <source>
        <dbReference type="EMBL" id="NMO14658.1"/>
    </source>
</evidence>
<accession>A0A848LG13</accession>
<comment type="caution">
    <text evidence="2">The sequence shown here is derived from an EMBL/GenBank/DDBJ whole genome shotgun (WGS) entry which is preliminary data.</text>
</comment>
<dbReference type="Proteomes" id="UP000518300">
    <property type="component" value="Unassembled WGS sequence"/>
</dbReference>
<reference evidence="2 3" key="1">
    <citation type="submission" date="2020-04" db="EMBL/GenBank/DDBJ databases">
        <title>Draft genome of Pyxidicoccus fallax type strain.</title>
        <authorList>
            <person name="Whitworth D.E."/>
        </authorList>
    </citation>
    <scope>NUCLEOTIDE SEQUENCE [LARGE SCALE GENOMIC DNA]</scope>
    <source>
        <strain evidence="2 3">DSM 14698</strain>
    </source>
</reference>
<name>A0A848LG13_9BACT</name>
<sequence length="65" mass="7010">MSAPLVEVSILPSGTVERESSRAAQPSEVRSHAQRRHPMSAPLLEVSDLSRGTTERAPTCRGGIR</sequence>
<keyword evidence="3" id="KW-1185">Reference proteome</keyword>
<feature type="region of interest" description="Disordered" evidence="1">
    <location>
        <begin position="1"/>
        <end position="65"/>
    </location>
</feature>
<gene>
    <name evidence="2" type="ORF">HG543_07275</name>
</gene>
<protein>
    <submittedName>
        <fullName evidence="2">Uncharacterized protein</fullName>
    </submittedName>
</protein>
<dbReference type="AlphaFoldDB" id="A0A848LG13"/>
<evidence type="ECO:0000256" key="1">
    <source>
        <dbReference type="SAM" id="MobiDB-lite"/>
    </source>
</evidence>
<dbReference type="EMBL" id="JABBJJ010000023">
    <property type="protein sequence ID" value="NMO14658.1"/>
    <property type="molecule type" value="Genomic_DNA"/>
</dbReference>
<evidence type="ECO:0000313" key="3">
    <source>
        <dbReference type="Proteomes" id="UP000518300"/>
    </source>
</evidence>
<proteinExistence type="predicted"/>
<dbReference type="RefSeq" id="WP_169343956.1">
    <property type="nucleotide sequence ID" value="NZ_JABBJJ010000023.1"/>
</dbReference>
<organism evidence="2 3">
    <name type="scientific">Pyxidicoccus fallax</name>
    <dbReference type="NCBI Taxonomy" id="394095"/>
    <lineage>
        <taxon>Bacteria</taxon>
        <taxon>Pseudomonadati</taxon>
        <taxon>Myxococcota</taxon>
        <taxon>Myxococcia</taxon>
        <taxon>Myxococcales</taxon>
        <taxon>Cystobacterineae</taxon>
        <taxon>Myxococcaceae</taxon>
        <taxon>Pyxidicoccus</taxon>
    </lineage>
</organism>